<protein>
    <submittedName>
        <fullName evidence="2">Uncharacterized protein</fullName>
    </submittedName>
</protein>
<name>A0ABP6HGY2_9ACTN</name>
<evidence type="ECO:0000256" key="1">
    <source>
        <dbReference type="SAM" id="MobiDB-lite"/>
    </source>
</evidence>
<accession>A0ABP6HGY2</accession>
<dbReference type="EMBL" id="BAAAVM010000114">
    <property type="protein sequence ID" value="GAA2773243.1"/>
    <property type="molecule type" value="Genomic_DNA"/>
</dbReference>
<evidence type="ECO:0000313" key="3">
    <source>
        <dbReference type="Proteomes" id="UP001500893"/>
    </source>
</evidence>
<dbReference type="Proteomes" id="UP001500893">
    <property type="component" value="Unassembled WGS sequence"/>
</dbReference>
<evidence type="ECO:0000313" key="2">
    <source>
        <dbReference type="EMBL" id="GAA2773243.1"/>
    </source>
</evidence>
<comment type="caution">
    <text evidence="2">The sequence shown here is derived from an EMBL/GenBank/DDBJ whole genome shotgun (WGS) entry which is preliminary data.</text>
</comment>
<feature type="region of interest" description="Disordered" evidence="1">
    <location>
        <begin position="1"/>
        <end position="48"/>
    </location>
</feature>
<gene>
    <name evidence="2" type="ORF">GCM10010521_59310</name>
</gene>
<keyword evidence="3" id="KW-1185">Reference proteome</keyword>
<proteinExistence type="predicted"/>
<sequence length="48" mass="5152">MTSGPRTLPGGTWRLPEAADRGPRTGPDALGRPRATYLEPEGDMEGEQ</sequence>
<organism evidence="2 3">
    <name type="scientific">Streptomyces rameus</name>
    <dbReference type="NCBI Taxonomy" id="68261"/>
    <lineage>
        <taxon>Bacteria</taxon>
        <taxon>Bacillati</taxon>
        <taxon>Actinomycetota</taxon>
        <taxon>Actinomycetes</taxon>
        <taxon>Kitasatosporales</taxon>
        <taxon>Streptomycetaceae</taxon>
        <taxon>Streptomyces</taxon>
    </lineage>
</organism>
<reference evidence="3" key="1">
    <citation type="journal article" date="2019" name="Int. J. Syst. Evol. Microbiol.">
        <title>The Global Catalogue of Microorganisms (GCM) 10K type strain sequencing project: providing services to taxonomists for standard genome sequencing and annotation.</title>
        <authorList>
            <consortium name="The Broad Institute Genomics Platform"/>
            <consortium name="The Broad Institute Genome Sequencing Center for Infectious Disease"/>
            <person name="Wu L."/>
            <person name="Ma J."/>
        </authorList>
    </citation>
    <scope>NUCLEOTIDE SEQUENCE [LARGE SCALE GENOMIC DNA]</scope>
    <source>
        <strain evidence="3">JCM 11574</strain>
    </source>
</reference>